<proteinExistence type="predicted"/>
<protein>
    <submittedName>
        <fullName evidence="1">Uncharacterized protein</fullName>
    </submittedName>
</protein>
<dbReference type="VEuPathDB" id="FungiDB:RhiirA1_475774"/>
<dbReference type="EMBL" id="LLXH01002659">
    <property type="protein sequence ID" value="PKC55339.1"/>
    <property type="molecule type" value="Genomic_DNA"/>
</dbReference>
<evidence type="ECO:0000313" key="2">
    <source>
        <dbReference type="Proteomes" id="UP000232688"/>
    </source>
</evidence>
<name>A0A2N0QWA2_9GLOM</name>
<reference evidence="1 2" key="2">
    <citation type="submission" date="2017-10" db="EMBL/GenBank/DDBJ databases">
        <title>Genome analyses suggest a sexual origin of heterokaryosis in a supposedly ancient asexual fungus.</title>
        <authorList>
            <person name="Corradi N."/>
            <person name="Sedzielewska K."/>
            <person name="Noel J."/>
            <person name="Charron P."/>
            <person name="Farinelli L."/>
            <person name="Marton T."/>
            <person name="Kruger M."/>
            <person name="Pelin A."/>
            <person name="Brachmann A."/>
            <person name="Corradi N."/>
        </authorList>
    </citation>
    <scope>NUCLEOTIDE SEQUENCE [LARGE SCALE GENOMIC DNA]</scope>
    <source>
        <strain evidence="1 2">A1</strain>
    </source>
</reference>
<accession>A0A2N0QWA2</accession>
<organism evidence="1 2">
    <name type="scientific">Rhizophagus irregularis</name>
    <dbReference type="NCBI Taxonomy" id="588596"/>
    <lineage>
        <taxon>Eukaryota</taxon>
        <taxon>Fungi</taxon>
        <taxon>Fungi incertae sedis</taxon>
        <taxon>Mucoromycota</taxon>
        <taxon>Glomeromycotina</taxon>
        <taxon>Glomeromycetes</taxon>
        <taxon>Glomerales</taxon>
        <taxon>Glomeraceae</taxon>
        <taxon>Rhizophagus</taxon>
    </lineage>
</organism>
<sequence length="157" mass="17692">MTAYWNPFQIRSSHGTTYPSALRSELSLSGLTSLAHGSVLKLLLDTLPTLKHLQQRRPSIYNSSWLCPSCNSATEDLQHLWECPCNLTEYKPCSTHRILFRTFKTTLLDKFLHTPASTVLPQTFDLDFLSLKFGFVAPSFSMSGKNPKALLSLKNDL</sequence>
<dbReference type="Proteomes" id="UP000232688">
    <property type="component" value="Unassembled WGS sequence"/>
</dbReference>
<reference evidence="1 2" key="1">
    <citation type="submission" date="2017-10" db="EMBL/GenBank/DDBJ databases">
        <title>Extensive intraspecific genome diversity in a model arbuscular mycorrhizal fungus.</title>
        <authorList>
            <person name="Chen E.C.H."/>
            <person name="Morin E."/>
            <person name="Baudet D."/>
            <person name="Noel J."/>
            <person name="Ndikumana S."/>
            <person name="Charron P."/>
            <person name="St-Onge C."/>
            <person name="Giorgi J."/>
            <person name="Grigoriev I.V."/>
            <person name="Roux C."/>
            <person name="Martin F.M."/>
            <person name="Corradi N."/>
        </authorList>
    </citation>
    <scope>NUCLEOTIDE SEQUENCE [LARGE SCALE GENOMIC DNA]</scope>
    <source>
        <strain evidence="1 2">A1</strain>
    </source>
</reference>
<gene>
    <name evidence="1" type="ORF">RhiirA1_475774</name>
</gene>
<dbReference type="AlphaFoldDB" id="A0A2N0QWA2"/>
<comment type="caution">
    <text evidence="1">The sequence shown here is derived from an EMBL/GenBank/DDBJ whole genome shotgun (WGS) entry which is preliminary data.</text>
</comment>
<evidence type="ECO:0000313" key="1">
    <source>
        <dbReference type="EMBL" id="PKC55339.1"/>
    </source>
</evidence>